<dbReference type="PROSITE" id="PS50885">
    <property type="entry name" value="HAMP"/>
    <property type="match status" value="1"/>
</dbReference>
<dbReference type="Proteomes" id="UP000028073">
    <property type="component" value="Unassembled WGS sequence"/>
</dbReference>
<dbReference type="AlphaFoldDB" id="A0A081N675"/>
<dbReference type="InterPro" id="IPR003660">
    <property type="entry name" value="HAMP_dom"/>
</dbReference>
<accession>A0A081N675</accession>
<dbReference type="InterPro" id="IPR000160">
    <property type="entry name" value="GGDEF_dom"/>
</dbReference>
<evidence type="ECO:0000259" key="3">
    <source>
        <dbReference type="PROSITE" id="PS50885"/>
    </source>
</evidence>
<gene>
    <name evidence="5" type="ORF">GZ78_25180</name>
</gene>
<dbReference type="Pfam" id="PF00563">
    <property type="entry name" value="EAL"/>
    <property type="match status" value="1"/>
</dbReference>
<evidence type="ECO:0000259" key="2">
    <source>
        <dbReference type="PROSITE" id="PS50883"/>
    </source>
</evidence>
<feature type="transmembrane region" description="Helical" evidence="1">
    <location>
        <begin position="152"/>
        <end position="170"/>
    </location>
</feature>
<keyword evidence="1" id="KW-1133">Transmembrane helix</keyword>
<keyword evidence="1" id="KW-0812">Transmembrane</keyword>
<dbReference type="PANTHER" id="PTHR33121">
    <property type="entry name" value="CYCLIC DI-GMP PHOSPHODIESTERASE PDEF"/>
    <property type="match status" value="1"/>
</dbReference>
<dbReference type="RefSeq" id="WP_034841645.1">
    <property type="nucleotide sequence ID" value="NZ_JOKH01000008.1"/>
</dbReference>
<feature type="domain" description="HAMP" evidence="3">
    <location>
        <begin position="171"/>
        <end position="223"/>
    </location>
</feature>
<dbReference type="InterPro" id="IPR050706">
    <property type="entry name" value="Cyclic-di-GMP_PDE-like"/>
</dbReference>
<dbReference type="SMART" id="SM00052">
    <property type="entry name" value="EAL"/>
    <property type="match status" value="1"/>
</dbReference>
<dbReference type="InterPro" id="IPR035919">
    <property type="entry name" value="EAL_sf"/>
</dbReference>
<evidence type="ECO:0000256" key="1">
    <source>
        <dbReference type="SAM" id="Phobius"/>
    </source>
</evidence>
<dbReference type="CDD" id="cd01949">
    <property type="entry name" value="GGDEF"/>
    <property type="match status" value="1"/>
</dbReference>
<reference evidence="5 6" key="1">
    <citation type="submission" date="2014-06" db="EMBL/GenBank/DDBJ databases">
        <title>Whole Genome Sequences of Three Symbiotic Endozoicomonas Bacteria.</title>
        <authorList>
            <person name="Neave M.J."/>
            <person name="Apprill A."/>
            <person name="Voolstra C.R."/>
        </authorList>
    </citation>
    <scope>NUCLEOTIDE SEQUENCE [LARGE SCALE GENOMIC DNA]</scope>
    <source>
        <strain evidence="5 6">DSM 25634</strain>
    </source>
</reference>
<dbReference type="GO" id="GO:0016020">
    <property type="term" value="C:membrane"/>
    <property type="evidence" value="ECO:0007669"/>
    <property type="project" value="InterPro"/>
</dbReference>
<dbReference type="SMART" id="SM00267">
    <property type="entry name" value="GGDEF"/>
    <property type="match status" value="1"/>
</dbReference>
<keyword evidence="6" id="KW-1185">Reference proteome</keyword>
<dbReference type="PROSITE" id="PS50887">
    <property type="entry name" value="GGDEF"/>
    <property type="match status" value="1"/>
</dbReference>
<dbReference type="Pfam" id="PF00990">
    <property type="entry name" value="GGDEF"/>
    <property type="match status" value="1"/>
</dbReference>
<dbReference type="GO" id="GO:0071111">
    <property type="term" value="F:cyclic-guanylate-specific phosphodiesterase activity"/>
    <property type="evidence" value="ECO:0007669"/>
    <property type="project" value="InterPro"/>
</dbReference>
<comment type="caution">
    <text evidence="5">The sequence shown here is derived from an EMBL/GenBank/DDBJ whole genome shotgun (WGS) entry which is preliminary data.</text>
</comment>
<dbReference type="STRING" id="1137799.GZ78_25180"/>
<feature type="transmembrane region" description="Helical" evidence="1">
    <location>
        <begin position="7"/>
        <end position="27"/>
    </location>
</feature>
<dbReference type="InterPro" id="IPR043128">
    <property type="entry name" value="Rev_trsase/Diguanyl_cyclase"/>
</dbReference>
<dbReference type="SMART" id="SM00304">
    <property type="entry name" value="HAMP"/>
    <property type="match status" value="1"/>
</dbReference>
<proteinExistence type="predicted"/>
<dbReference type="SUPFAM" id="SSF55073">
    <property type="entry name" value="Nucleotide cyclase"/>
    <property type="match status" value="1"/>
</dbReference>
<evidence type="ECO:0008006" key="7">
    <source>
        <dbReference type="Google" id="ProtNLM"/>
    </source>
</evidence>
<dbReference type="InterPro" id="IPR042461">
    <property type="entry name" value="LapD_MoxY_peri_C"/>
</dbReference>
<dbReference type="Pfam" id="PF16448">
    <property type="entry name" value="LapD_MoxY_N"/>
    <property type="match status" value="1"/>
</dbReference>
<protein>
    <recommendedName>
        <fullName evidence="7">Diguanylate cyclase</fullName>
    </recommendedName>
</protein>
<dbReference type="InterPro" id="IPR032244">
    <property type="entry name" value="LapD_MoxY_N"/>
</dbReference>
<dbReference type="PROSITE" id="PS50883">
    <property type="entry name" value="EAL"/>
    <property type="match status" value="1"/>
</dbReference>
<evidence type="ECO:0000313" key="6">
    <source>
        <dbReference type="Proteomes" id="UP000028073"/>
    </source>
</evidence>
<dbReference type="eggNOG" id="COG5001">
    <property type="taxonomic scope" value="Bacteria"/>
</dbReference>
<dbReference type="OrthoDB" id="5894408at2"/>
<dbReference type="Gene3D" id="3.30.70.270">
    <property type="match status" value="1"/>
</dbReference>
<feature type="domain" description="GGDEF" evidence="4">
    <location>
        <begin position="266"/>
        <end position="399"/>
    </location>
</feature>
<dbReference type="InterPro" id="IPR029787">
    <property type="entry name" value="Nucleotide_cyclase"/>
</dbReference>
<evidence type="ECO:0000313" key="5">
    <source>
        <dbReference type="EMBL" id="KEQ13948.1"/>
    </source>
</evidence>
<dbReference type="NCBIfam" id="TIGR00254">
    <property type="entry name" value="GGDEF"/>
    <property type="match status" value="1"/>
</dbReference>
<feature type="domain" description="EAL" evidence="2">
    <location>
        <begin position="412"/>
        <end position="649"/>
    </location>
</feature>
<dbReference type="SUPFAM" id="SSF141868">
    <property type="entry name" value="EAL domain-like"/>
    <property type="match status" value="1"/>
</dbReference>
<dbReference type="Gene3D" id="3.20.20.450">
    <property type="entry name" value="EAL domain"/>
    <property type="match status" value="1"/>
</dbReference>
<sequence>MTLLRELAAYLTILLFMLFGGSLVMSINDSRSYLQQQLESHAQDTATSLGLSIAATEAGNIATVDSMIDAIFDRGYYRIIRFTDPEGEVLVNSEHDLVLDDVPSWFVSLVALNAPEVSTEVNRGWNLAGTLYVSSHPGYAYRSLWNKTLHSTWLFGCGLLLAIIGLNILLRITLRPLKRLEQQADAICQKRFDVQTRLPRSRDLRRVVEAMNRMVSKLEVLFNEKVILTEELRRQSVKDPLTGILNRRAFDDRLSSELVSKERGESGGSLLLLQISGLDDYNRQYGRTQADRLLVDMARNLCKPIQRWQESFAGRRNGSEFSVFVPACDLEQARQVAEVCFRSIVSLPFFSSDEGEKSLHLAMVTHLGRIDQEELLHQADQLLRSVQHNGGNNWQVREVDVQDGQPYSQWSEGHWQESLRQVLKAQEVELFAQPVLDFKGNLLFREVFTRLRLLGELASAEAFLPMVERFDLYADFDKVVVEVLLVKMRTKHLDERYCLNLSPRSLLNKEFYDWFLSTLRAVPDLCSRLVLEIPERTLLLAGDRLSGIINELMATGCRFSVDHFGIASRTLSCLHLLNLDYIKVDGSFVRGIAENKGNRFYIRTLAMLASSRDIQLLAQDVEDEKDWLQLKDLGVQGGQGFYLGHPERL</sequence>
<organism evidence="5 6">
    <name type="scientific">Endozoicomonas numazuensis</name>
    <dbReference type="NCBI Taxonomy" id="1137799"/>
    <lineage>
        <taxon>Bacteria</taxon>
        <taxon>Pseudomonadati</taxon>
        <taxon>Pseudomonadota</taxon>
        <taxon>Gammaproteobacteria</taxon>
        <taxon>Oceanospirillales</taxon>
        <taxon>Endozoicomonadaceae</taxon>
        <taxon>Endozoicomonas</taxon>
    </lineage>
</organism>
<dbReference type="CDD" id="cd01948">
    <property type="entry name" value="EAL"/>
    <property type="match status" value="1"/>
</dbReference>
<dbReference type="EMBL" id="JOKH01000008">
    <property type="protein sequence ID" value="KEQ13948.1"/>
    <property type="molecule type" value="Genomic_DNA"/>
</dbReference>
<keyword evidence="1" id="KW-0472">Membrane</keyword>
<dbReference type="Gene3D" id="6.20.270.20">
    <property type="entry name" value="LapD/MoxY periplasmic domain"/>
    <property type="match status" value="1"/>
</dbReference>
<evidence type="ECO:0000259" key="4">
    <source>
        <dbReference type="PROSITE" id="PS50887"/>
    </source>
</evidence>
<dbReference type="PANTHER" id="PTHR33121:SF70">
    <property type="entry name" value="SIGNALING PROTEIN YKOW"/>
    <property type="match status" value="1"/>
</dbReference>
<dbReference type="Gene3D" id="3.30.110.200">
    <property type="match status" value="1"/>
</dbReference>
<dbReference type="CDD" id="cd06225">
    <property type="entry name" value="HAMP"/>
    <property type="match status" value="1"/>
</dbReference>
<dbReference type="GO" id="GO:0007165">
    <property type="term" value="P:signal transduction"/>
    <property type="evidence" value="ECO:0007669"/>
    <property type="project" value="InterPro"/>
</dbReference>
<dbReference type="InterPro" id="IPR001633">
    <property type="entry name" value="EAL_dom"/>
</dbReference>
<name>A0A081N675_9GAMM</name>